<accession>A0A2G5S9S6</accession>
<evidence type="ECO:0000313" key="1">
    <source>
        <dbReference type="EMBL" id="PIC11679.1"/>
    </source>
</evidence>
<keyword evidence="2" id="KW-1185">Reference proteome</keyword>
<protein>
    <submittedName>
        <fullName evidence="1">Uncharacterized protein</fullName>
    </submittedName>
</protein>
<name>A0A2G5S9S6_9PELO</name>
<dbReference type="OrthoDB" id="444135at2759"/>
<comment type="caution">
    <text evidence="1">The sequence shown here is derived from an EMBL/GenBank/DDBJ whole genome shotgun (WGS) entry which is preliminary data.</text>
</comment>
<evidence type="ECO:0000313" key="2">
    <source>
        <dbReference type="Proteomes" id="UP000230233"/>
    </source>
</evidence>
<gene>
    <name evidence="1" type="ORF">B9Z55_028935</name>
</gene>
<dbReference type="EMBL" id="PDUG01000056">
    <property type="protein sequence ID" value="PIC11679.1"/>
    <property type="molecule type" value="Genomic_DNA"/>
</dbReference>
<organism evidence="1 2">
    <name type="scientific">Caenorhabditis nigoni</name>
    <dbReference type="NCBI Taxonomy" id="1611254"/>
    <lineage>
        <taxon>Eukaryota</taxon>
        <taxon>Metazoa</taxon>
        <taxon>Ecdysozoa</taxon>
        <taxon>Nematoda</taxon>
        <taxon>Chromadorea</taxon>
        <taxon>Rhabditida</taxon>
        <taxon>Rhabditina</taxon>
        <taxon>Rhabditomorpha</taxon>
        <taxon>Rhabditoidea</taxon>
        <taxon>Rhabditidae</taxon>
        <taxon>Peloderinae</taxon>
        <taxon>Caenorhabditis</taxon>
    </lineage>
</organism>
<sequence length="93" mass="10614">MFRHVAQNLGSKSTSIQTCRGLRTRWERGYLKDLYHRRQILGADPEVPDLPIQIARCKCEIITALVTNSLNNGLLSKRALTILRTILPLTTRK</sequence>
<reference evidence="2" key="1">
    <citation type="submission" date="2017-10" db="EMBL/GenBank/DDBJ databases">
        <title>Rapid genome shrinkage in a self-fertile nematode reveals novel sperm competition proteins.</title>
        <authorList>
            <person name="Yin D."/>
            <person name="Schwarz E.M."/>
            <person name="Thomas C.G."/>
            <person name="Felde R.L."/>
            <person name="Korf I.F."/>
            <person name="Cutter A.D."/>
            <person name="Schartner C.M."/>
            <person name="Ralston E.J."/>
            <person name="Meyer B.J."/>
            <person name="Haag E.S."/>
        </authorList>
    </citation>
    <scope>NUCLEOTIDE SEQUENCE [LARGE SCALE GENOMIC DNA]</scope>
    <source>
        <strain evidence="2">JU1422</strain>
    </source>
</reference>
<dbReference type="Proteomes" id="UP000230233">
    <property type="component" value="Unassembled WGS sequence"/>
</dbReference>
<dbReference type="AlphaFoldDB" id="A0A2G5S9S6"/>
<dbReference type="STRING" id="1611254.A0A2G5S9S6"/>
<proteinExistence type="predicted"/>